<sequence>MAAFPNLHDATQANLSDADPDEIALRLEISGYDPQWAVK</sequence>
<protein>
    <submittedName>
        <fullName evidence="1">Uncharacterized protein</fullName>
    </submittedName>
</protein>
<accession>A0AAP0LRU4</accession>
<evidence type="ECO:0000313" key="2">
    <source>
        <dbReference type="Proteomes" id="UP001428341"/>
    </source>
</evidence>
<name>A0AAP0LRU4_9ROSI</name>
<reference evidence="1 2" key="1">
    <citation type="submission" date="2024-05" db="EMBL/GenBank/DDBJ databases">
        <title>Haplotype-resolved chromosome-level genome assembly of Huyou (Citrus changshanensis).</title>
        <authorList>
            <person name="Miao C."/>
            <person name="Chen W."/>
            <person name="Wu Y."/>
            <person name="Wang L."/>
            <person name="Zhao S."/>
            <person name="Grierson D."/>
            <person name="Xu C."/>
            <person name="Chen K."/>
        </authorList>
    </citation>
    <scope>NUCLEOTIDE SEQUENCE [LARGE SCALE GENOMIC DNA]</scope>
    <source>
        <strain evidence="1">01-14</strain>
        <tissue evidence="1">Leaf</tissue>
    </source>
</reference>
<dbReference type="AlphaFoldDB" id="A0AAP0LRU4"/>
<comment type="caution">
    <text evidence="1">The sequence shown here is derived from an EMBL/GenBank/DDBJ whole genome shotgun (WGS) entry which is preliminary data.</text>
</comment>
<keyword evidence="2" id="KW-1185">Reference proteome</keyword>
<proteinExistence type="predicted"/>
<dbReference type="EMBL" id="JBCGBO010000024">
    <property type="protein sequence ID" value="KAK9182652.1"/>
    <property type="molecule type" value="Genomic_DNA"/>
</dbReference>
<gene>
    <name evidence="1" type="ORF">WN944_025798</name>
</gene>
<dbReference type="Proteomes" id="UP001428341">
    <property type="component" value="Unassembled WGS sequence"/>
</dbReference>
<organism evidence="1 2">
    <name type="scientific">Citrus x changshan-huyou</name>
    <dbReference type="NCBI Taxonomy" id="2935761"/>
    <lineage>
        <taxon>Eukaryota</taxon>
        <taxon>Viridiplantae</taxon>
        <taxon>Streptophyta</taxon>
        <taxon>Embryophyta</taxon>
        <taxon>Tracheophyta</taxon>
        <taxon>Spermatophyta</taxon>
        <taxon>Magnoliopsida</taxon>
        <taxon>eudicotyledons</taxon>
        <taxon>Gunneridae</taxon>
        <taxon>Pentapetalae</taxon>
        <taxon>rosids</taxon>
        <taxon>malvids</taxon>
        <taxon>Sapindales</taxon>
        <taxon>Rutaceae</taxon>
        <taxon>Aurantioideae</taxon>
        <taxon>Citrus</taxon>
    </lineage>
</organism>
<evidence type="ECO:0000313" key="1">
    <source>
        <dbReference type="EMBL" id="KAK9182652.1"/>
    </source>
</evidence>